<evidence type="ECO:0000256" key="3">
    <source>
        <dbReference type="ARBA" id="ARBA00022438"/>
    </source>
</evidence>
<accession>A0A0D5C5I6</accession>
<dbReference type="PRINTS" id="PR00481">
    <property type="entry name" value="LAMNOPPTDASE"/>
</dbReference>
<feature type="active site" evidence="6">
    <location>
        <position position="275"/>
    </location>
</feature>
<comment type="subcellular location">
    <subcellularLocation>
        <location evidence="6">Cytoplasm</location>
    </subcellularLocation>
</comment>
<feature type="binding site" evidence="6">
    <location>
        <position position="347"/>
    </location>
    <ligand>
        <name>Mn(2+)</name>
        <dbReference type="ChEBI" id="CHEBI:29035"/>
        <label>2</label>
    </ligand>
</feature>
<dbReference type="Gene3D" id="3.40.220.10">
    <property type="entry name" value="Leucine Aminopeptidase, subunit E, domain 1"/>
    <property type="match status" value="1"/>
</dbReference>
<dbReference type="GO" id="GO:0006508">
    <property type="term" value="P:proteolysis"/>
    <property type="evidence" value="ECO:0007669"/>
    <property type="project" value="UniProtKB-KW"/>
</dbReference>
<dbReference type="InterPro" id="IPR023042">
    <property type="entry name" value="Peptidase_M17_leu_NH2_pept"/>
</dbReference>
<dbReference type="NCBIfam" id="NF002073">
    <property type="entry name" value="PRK00913.1-2"/>
    <property type="match status" value="1"/>
</dbReference>
<dbReference type="STRING" id="1580092.NADRNF5_1954"/>
<dbReference type="PANTHER" id="PTHR11963">
    <property type="entry name" value="LEUCINE AMINOPEPTIDASE-RELATED"/>
    <property type="match status" value="1"/>
</dbReference>
<dbReference type="PROSITE" id="PS00631">
    <property type="entry name" value="CYTOSOL_AP"/>
    <property type="match status" value="1"/>
</dbReference>
<feature type="active site" evidence="6">
    <location>
        <position position="349"/>
    </location>
</feature>
<gene>
    <name evidence="6 8" type="primary">pepA</name>
    <name evidence="8" type="ORF">NADRNF5_1954</name>
</gene>
<dbReference type="AlphaFoldDB" id="A0A0D5C5I6"/>
<dbReference type="Pfam" id="PF00883">
    <property type="entry name" value="Peptidase_M17"/>
    <property type="match status" value="1"/>
</dbReference>
<keyword evidence="3 6" id="KW-0031">Aminopeptidase</keyword>
<dbReference type="EC" id="3.4.11.1" evidence="6"/>
<sequence>MLQKLANSVKLKTESSIKKKTELLCGFVLENSNKVLGLTKIDVKTASSINQSLKDLDGKLGKMIIIPTPGAKYANRILLAGLGKKENLTNDTIRYVSGKIAQKAQELKLNEFSIISPPNFAYDQISSVTQIVEGSKMALYKFDKFKAEKIEKTPDLTIIVSKSNNISKAIKISEIVAEGAIFTKSIANLPPNECTPTTLGNFAKMISKKNKMKCNIISKLELKKKGFGGISAVGQGSKNEPKLIVLEHNNGRKNEKPIVLVGKAVTFDTGGISLKPGDKMDEMKFDKCGGCTVLGIMKAVSELKLPINVVGIIPSVENMPGGESYRPGDIIKLYGGKTAEILNTDAEGRLILSDALSYGEKQYSPKAIIDFATLTGACIVALGTNVAAIISNNEQLTKKIKSASKNTSEDVWELPLNQNYMDMIKSDVADMKNVGIGRAAGTITAAAFLRNAINDTPWVHFDIAGVAWTQIATKEKSYNPKGATGFGVRLILDYLQKL</sequence>
<dbReference type="NCBIfam" id="NF002074">
    <property type="entry name" value="PRK00913.1-4"/>
    <property type="match status" value="1"/>
</dbReference>
<evidence type="ECO:0000313" key="9">
    <source>
        <dbReference type="Proteomes" id="UP000032408"/>
    </source>
</evidence>
<keyword evidence="6" id="KW-0464">Manganese</keyword>
<dbReference type="GeneID" id="24821112"/>
<comment type="similarity">
    <text evidence="2 6">Belongs to the peptidase M17 family.</text>
</comment>
<keyword evidence="6" id="KW-0963">Cytoplasm</keyword>
<evidence type="ECO:0000256" key="4">
    <source>
        <dbReference type="ARBA" id="ARBA00022670"/>
    </source>
</evidence>
<feature type="binding site" evidence="6">
    <location>
        <position position="286"/>
    </location>
    <ligand>
        <name>Mn(2+)</name>
        <dbReference type="ChEBI" id="CHEBI:29035"/>
        <label>2</label>
    </ligand>
</feature>
<dbReference type="KEGG" id="nin:NADRNF5_1954"/>
<reference evidence="9" key="1">
    <citation type="submission" date="2015-03" db="EMBL/GenBank/DDBJ databases">
        <title>Characterization of two novel Thaumarchaeota isolated from the Northern Adriatic Sea.</title>
        <authorList>
            <person name="Bayer B."/>
            <person name="Vojvoda J."/>
            <person name="Offre P."/>
            <person name="Srivastava A."/>
            <person name="Elisabeth N."/>
            <person name="Garcia J.A.L."/>
            <person name="Schleper C."/>
            <person name="Herndl G.J."/>
        </authorList>
    </citation>
    <scope>NUCLEOTIDE SEQUENCE [LARGE SCALE GENOMIC DNA]</scope>
    <source>
        <strain evidence="9">NF5</strain>
    </source>
</reference>
<dbReference type="InterPro" id="IPR000819">
    <property type="entry name" value="Peptidase_M17_C"/>
</dbReference>
<keyword evidence="6" id="KW-0479">Metal-binding</keyword>
<evidence type="ECO:0000256" key="1">
    <source>
        <dbReference type="ARBA" id="ARBA00000135"/>
    </source>
</evidence>
<evidence type="ECO:0000256" key="6">
    <source>
        <dbReference type="HAMAP-Rule" id="MF_00181"/>
    </source>
</evidence>
<dbReference type="HOGENOM" id="CLU_013734_2_2_2"/>
<comment type="function">
    <text evidence="6">Presumably involved in the processing and regular turnover of intracellular proteins. Catalyzes the removal of unsubstituted N-terminal amino acids from various peptides.</text>
</comment>
<protein>
    <recommendedName>
        <fullName evidence="6">Probable cytosol aminopeptidase</fullName>
        <ecNumber evidence="6">3.4.11.1</ecNumber>
    </recommendedName>
    <alternativeName>
        <fullName evidence="6">Leucine aminopeptidase</fullName>
        <shortName evidence="6">LAP</shortName>
        <ecNumber evidence="6">3.4.11.10</ecNumber>
    </alternativeName>
    <alternativeName>
        <fullName evidence="6">Leucyl aminopeptidase</fullName>
    </alternativeName>
</protein>
<dbReference type="GO" id="GO:0005737">
    <property type="term" value="C:cytoplasm"/>
    <property type="evidence" value="ECO:0007669"/>
    <property type="project" value="UniProtKB-SubCell"/>
</dbReference>
<dbReference type="EC" id="3.4.11.10" evidence="6"/>
<dbReference type="InterPro" id="IPR043472">
    <property type="entry name" value="Macro_dom-like"/>
</dbReference>
<dbReference type="GO" id="GO:0030145">
    <property type="term" value="F:manganese ion binding"/>
    <property type="evidence" value="ECO:0007669"/>
    <property type="project" value="UniProtKB-UniRule"/>
</dbReference>
<dbReference type="Proteomes" id="UP000032408">
    <property type="component" value="Chromosome"/>
</dbReference>
<proteinExistence type="inferred from homology"/>
<evidence type="ECO:0000256" key="2">
    <source>
        <dbReference type="ARBA" id="ARBA00009528"/>
    </source>
</evidence>
<feature type="binding site" evidence="6">
    <location>
        <position position="347"/>
    </location>
    <ligand>
        <name>Mn(2+)</name>
        <dbReference type="ChEBI" id="CHEBI:29035"/>
        <label>1</label>
    </ligand>
</feature>
<keyword evidence="9" id="KW-1185">Reference proteome</keyword>
<dbReference type="EMBL" id="CP011070">
    <property type="protein sequence ID" value="AJW71630.1"/>
    <property type="molecule type" value="Genomic_DNA"/>
</dbReference>
<keyword evidence="5 6" id="KW-0378">Hydrolase</keyword>
<dbReference type="RefSeq" id="WP_237089266.1">
    <property type="nucleotide sequence ID" value="NZ_CP011070.1"/>
</dbReference>
<feature type="domain" description="Cytosol aminopeptidase" evidence="7">
    <location>
        <begin position="343"/>
        <end position="350"/>
    </location>
</feature>
<dbReference type="HAMAP" id="MF_00181">
    <property type="entry name" value="Cytosol_peptidase_M17"/>
    <property type="match status" value="1"/>
</dbReference>
<dbReference type="SUPFAM" id="SSF52949">
    <property type="entry name" value="Macro domain-like"/>
    <property type="match status" value="1"/>
</dbReference>
<evidence type="ECO:0000313" key="8">
    <source>
        <dbReference type="EMBL" id="AJW71630.1"/>
    </source>
</evidence>
<organism evidence="8 9">
    <name type="scientific">Nitrosopumilus adriaticus</name>
    <dbReference type="NCBI Taxonomy" id="1580092"/>
    <lineage>
        <taxon>Archaea</taxon>
        <taxon>Nitrososphaerota</taxon>
        <taxon>Nitrososphaeria</taxon>
        <taxon>Nitrosopumilales</taxon>
        <taxon>Nitrosopumilaceae</taxon>
        <taxon>Nitrosopumilus</taxon>
    </lineage>
</organism>
<dbReference type="PANTHER" id="PTHR11963:SF23">
    <property type="entry name" value="CYTOSOL AMINOPEPTIDASE"/>
    <property type="match status" value="1"/>
</dbReference>
<feature type="binding site" evidence="6">
    <location>
        <position position="268"/>
    </location>
    <ligand>
        <name>Mn(2+)</name>
        <dbReference type="ChEBI" id="CHEBI:29035"/>
        <label>2</label>
    </ligand>
</feature>
<feature type="binding site" evidence="6">
    <location>
        <position position="268"/>
    </location>
    <ligand>
        <name>Mn(2+)</name>
        <dbReference type="ChEBI" id="CHEBI:29035"/>
        <label>1</label>
    </ligand>
</feature>
<dbReference type="InterPro" id="IPR011356">
    <property type="entry name" value="Leucine_aapep/pepB"/>
</dbReference>
<evidence type="ECO:0000256" key="5">
    <source>
        <dbReference type="ARBA" id="ARBA00022801"/>
    </source>
</evidence>
<dbReference type="InterPro" id="IPR008283">
    <property type="entry name" value="Peptidase_M17_N"/>
</dbReference>
<name>A0A0D5C5I6_9ARCH</name>
<dbReference type="CDD" id="cd00433">
    <property type="entry name" value="Peptidase_M17"/>
    <property type="match status" value="1"/>
</dbReference>
<evidence type="ECO:0000259" key="7">
    <source>
        <dbReference type="PROSITE" id="PS00631"/>
    </source>
</evidence>
<comment type="catalytic activity">
    <reaction evidence="6">
        <text>Release of an N-terminal amino acid, preferentially leucine, but not glutamic or aspartic acids.</text>
        <dbReference type="EC" id="3.4.11.10"/>
    </reaction>
</comment>
<feature type="binding site" evidence="6">
    <location>
        <position position="345"/>
    </location>
    <ligand>
        <name>Mn(2+)</name>
        <dbReference type="ChEBI" id="CHEBI:29035"/>
        <label>1</label>
    </ligand>
</feature>
<reference evidence="8 9" key="2">
    <citation type="journal article" date="2016" name="ISME J.">
        <title>Physiological and genomic characterization of two novel marine thaumarchaeal strains indicates niche differentiation.</title>
        <authorList>
            <person name="Bayer B."/>
            <person name="Vojvoda J."/>
            <person name="Offre P."/>
            <person name="Alves R.J."/>
            <person name="Elisabeth N.H."/>
            <person name="Garcia J.A."/>
            <person name="Volland J.M."/>
            <person name="Srivastava A."/>
            <person name="Schleper C."/>
            <person name="Herndl G.J."/>
        </authorList>
    </citation>
    <scope>NUCLEOTIDE SEQUENCE [LARGE SCALE GENOMIC DNA]</scope>
    <source>
        <strain evidence="8 9">NF5</strain>
    </source>
</reference>
<dbReference type="GO" id="GO:0070006">
    <property type="term" value="F:metalloaminopeptidase activity"/>
    <property type="evidence" value="ECO:0007669"/>
    <property type="project" value="InterPro"/>
</dbReference>
<keyword evidence="4 6" id="KW-0645">Protease</keyword>
<comment type="cofactor">
    <cofactor evidence="6">
        <name>Mn(2+)</name>
        <dbReference type="ChEBI" id="CHEBI:29035"/>
    </cofactor>
    <text evidence="6">Binds 2 manganese ions per subunit.</text>
</comment>
<feature type="binding site" evidence="6">
    <location>
        <position position="263"/>
    </location>
    <ligand>
        <name>Mn(2+)</name>
        <dbReference type="ChEBI" id="CHEBI:29035"/>
        <label>2</label>
    </ligand>
</feature>
<dbReference type="Gene3D" id="3.40.630.10">
    <property type="entry name" value="Zn peptidases"/>
    <property type="match status" value="1"/>
</dbReference>
<dbReference type="Pfam" id="PF02789">
    <property type="entry name" value="Peptidase_M17_N"/>
    <property type="match status" value="1"/>
</dbReference>
<dbReference type="SUPFAM" id="SSF53187">
    <property type="entry name" value="Zn-dependent exopeptidases"/>
    <property type="match status" value="1"/>
</dbReference>
<comment type="catalytic activity">
    <reaction evidence="1 6">
        <text>Release of an N-terminal amino acid, Xaa-|-Yaa-, in which Xaa is preferably Leu, but may be other amino acids including Pro although not Arg or Lys, and Yaa may be Pro. Amino acid amides and methyl esters are also readily hydrolyzed, but rates on arylamides are exceedingly low.</text>
        <dbReference type="EC" id="3.4.11.1"/>
    </reaction>
</comment>